<sequence>MRPTYQKLTKEGINDLPLRHYDGPVHLVSSLMDANRASDALLKENVIGFDTETRPAFRKGEFYLPSILQLAGNDTIYIFQLNKFGLCDSIIHILSNPDIIKCGVALHRDLKELMQLSPFNPEAFIDLGEIARQLDIPHHGLRGLVALLFGFRISKQARTSNWNAKKLSIKQITYAATDAWVGRELYFKFKDEHLL</sequence>
<protein>
    <recommendedName>
        <fullName evidence="1">3'-5' exonuclease domain-containing protein</fullName>
    </recommendedName>
</protein>
<dbReference type="PANTHER" id="PTHR47765">
    <property type="entry name" value="3'-5' EXONUCLEASE DOMAIN-CONTAINING PROTEIN"/>
    <property type="match status" value="1"/>
</dbReference>
<proteinExistence type="predicted"/>
<feature type="domain" description="3'-5' exonuclease" evidence="1">
    <location>
        <begin position="25"/>
        <end position="194"/>
    </location>
</feature>
<dbReference type="InterPro" id="IPR052408">
    <property type="entry name" value="Exonuclease_MUT-7-like"/>
</dbReference>
<evidence type="ECO:0000313" key="2">
    <source>
        <dbReference type="EMBL" id="SVA84050.1"/>
    </source>
</evidence>
<dbReference type="PANTHER" id="PTHR47765:SF2">
    <property type="entry name" value="EXONUCLEASE MUT-7 HOMOLOG"/>
    <property type="match status" value="1"/>
</dbReference>
<dbReference type="InterPro" id="IPR036397">
    <property type="entry name" value="RNaseH_sf"/>
</dbReference>
<dbReference type="InterPro" id="IPR012337">
    <property type="entry name" value="RNaseH-like_sf"/>
</dbReference>
<evidence type="ECO:0000259" key="1">
    <source>
        <dbReference type="SMART" id="SM00474"/>
    </source>
</evidence>
<dbReference type="GO" id="GO:0008408">
    <property type="term" value="F:3'-5' exonuclease activity"/>
    <property type="evidence" value="ECO:0007669"/>
    <property type="project" value="InterPro"/>
</dbReference>
<gene>
    <name evidence="2" type="ORF">METZ01_LOCUS136904</name>
</gene>
<dbReference type="Gene3D" id="3.30.420.10">
    <property type="entry name" value="Ribonuclease H-like superfamily/Ribonuclease H"/>
    <property type="match status" value="1"/>
</dbReference>
<accession>A0A381Z4B0</accession>
<organism evidence="2">
    <name type="scientific">marine metagenome</name>
    <dbReference type="NCBI Taxonomy" id="408172"/>
    <lineage>
        <taxon>unclassified sequences</taxon>
        <taxon>metagenomes</taxon>
        <taxon>ecological metagenomes</taxon>
    </lineage>
</organism>
<dbReference type="InterPro" id="IPR002562">
    <property type="entry name" value="3'-5'_exonuclease_dom"/>
</dbReference>
<name>A0A381Z4B0_9ZZZZ</name>
<reference evidence="2" key="1">
    <citation type="submission" date="2018-05" db="EMBL/GenBank/DDBJ databases">
        <authorList>
            <person name="Lanie J.A."/>
            <person name="Ng W.-L."/>
            <person name="Kazmierczak K.M."/>
            <person name="Andrzejewski T.M."/>
            <person name="Davidsen T.M."/>
            <person name="Wayne K.J."/>
            <person name="Tettelin H."/>
            <person name="Glass J.I."/>
            <person name="Rusch D."/>
            <person name="Podicherti R."/>
            <person name="Tsui H.-C.T."/>
            <person name="Winkler M.E."/>
        </authorList>
    </citation>
    <scope>NUCLEOTIDE SEQUENCE</scope>
</reference>
<dbReference type="SMART" id="SM00474">
    <property type="entry name" value="35EXOc"/>
    <property type="match status" value="1"/>
</dbReference>
<dbReference type="EMBL" id="UINC01019884">
    <property type="protein sequence ID" value="SVA84050.1"/>
    <property type="molecule type" value="Genomic_DNA"/>
</dbReference>
<dbReference type="SUPFAM" id="SSF53098">
    <property type="entry name" value="Ribonuclease H-like"/>
    <property type="match status" value="1"/>
</dbReference>
<dbReference type="AlphaFoldDB" id="A0A381Z4B0"/>
<dbReference type="Pfam" id="PF01612">
    <property type="entry name" value="DNA_pol_A_exo1"/>
    <property type="match status" value="1"/>
</dbReference>
<dbReference type="CDD" id="cd06141">
    <property type="entry name" value="WRN_exo"/>
    <property type="match status" value="1"/>
</dbReference>
<dbReference type="GO" id="GO:0006139">
    <property type="term" value="P:nucleobase-containing compound metabolic process"/>
    <property type="evidence" value="ECO:0007669"/>
    <property type="project" value="InterPro"/>
</dbReference>
<dbReference type="GO" id="GO:0003676">
    <property type="term" value="F:nucleic acid binding"/>
    <property type="evidence" value="ECO:0007669"/>
    <property type="project" value="InterPro"/>
</dbReference>